<dbReference type="InterPro" id="IPR013083">
    <property type="entry name" value="Znf_RING/FYVE/PHD"/>
</dbReference>
<dbReference type="EMBL" id="JBJQOH010000006">
    <property type="protein sequence ID" value="KAL3682449.1"/>
    <property type="molecule type" value="Genomic_DNA"/>
</dbReference>
<keyword evidence="3" id="KW-0812">Transmembrane</keyword>
<protein>
    <recommendedName>
        <fullName evidence="4">U-box domain-containing protein</fullName>
    </recommendedName>
</protein>
<feature type="compositionally biased region" description="Low complexity" evidence="2">
    <location>
        <begin position="142"/>
        <end position="159"/>
    </location>
</feature>
<dbReference type="AlphaFoldDB" id="A0ABD3GX67"/>
<evidence type="ECO:0000256" key="2">
    <source>
        <dbReference type="SAM" id="MobiDB-lite"/>
    </source>
</evidence>
<comment type="caution">
    <text evidence="5">The sequence shown here is derived from an EMBL/GenBank/DDBJ whole genome shotgun (WGS) entry which is preliminary data.</text>
</comment>
<dbReference type="CDD" id="cd16453">
    <property type="entry name" value="RING-Ubox"/>
    <property type="match status" value="1"/>
</dbReference>
<dbReference type="SMART" id="SM00504">
    <property type="entry name" value="Ubox"/>
    <property type="match status" value="1"/>
</dbReference>
<evidence type="ECO:0000256" key="3">
    <source>
        <dbReference type="SAM" id="Phobius"/>
    </source>
</evidence>
<dbReference type="Gene3D" id="3.30.40.10">
    <property type="entry name" value="Zinc/RING finger domain, C3HC4 (zinc finger)"/>
    <property type="match status" value="1"/>
</dbReference>
<evidence type="ECO:0000256" key="1">
    <source>
        <dbReference type="ARBA" id="ARBA00004906"/>
    </source>
</evidence>
<accession>A0ABD3GX67</accession>
<evidence type="ECO:0000313" key="6">
    <source>
        <dbReference type="Proteomes" id="UP001633002"/>
    </source>
</evidence>
<name>A0ABD3GX67_9MARC</name>
<dbReference type="Pfam" id="PF04564">
    <property type="entry name" value="U-box"/>
    <property type="match status" value="1"/>
</dbReference>
<evidence type="ECO:0000259" key="4">
    <source>
        <dbReference type="SMART" id="SM00504"/>
    </source>
</evidence>
<comment type="pathway">
    <text evidence="1">Protein modification; protein ubiquitination.</text>
</comment>
<sequence length="482" mass="53342">MAGIIPDLSDQITRLIHSLEKVKDLKGQDVGLQAEISNFMGTLKTDLSCLNTSLPHTISAEAIGSDTSVARAEIQNYLQPLASQSNGHNEKLEKLTEFLEKGSKATSTGNSIATDQSRNTEELVAHVLATVEQLQSNRRPASSGSSRSNYDDSSGSGSDARAAIAEIQNLLQPLALQIKRQHQTLEKLTDFVKRGSEATASNSRATDQATNREKLFPDVLPIVGQLQKNVRLASSSSSRSYHDDSSGSNKFMEDLMHDPLTRELMVDPVKGSDGHTYDRWTILNQAIPNSPFTREPLSIVCDDVNVRSCIFERFPAQEEQFLKLREEYRRTTLDLVREGQYGEALERLDHVLKWAPKDSECQELQRALPNRLQKLQSLAESTIFLGSNAATAGFTSRRDLEGAATSDHLPAENSVFSRIWKKLKFGVVIIPIMIVLLIVFPIVALLSCLIGDCLDEGISADCKNKYQSIEEWINGLIDDIES</sequence>
<evidence type="ECO:0000313" key="5">
    <source>
        <dbReference type="EMBL" id="KAL3682449.1"/>
    </source>
</evidence>
<keyword evidence="6" id="KW-1185">Reference proteome</keyword>
<keyword evidence="3" id="KW-1133">Transmembrane helix</keyword>
<proteinExistence type="predicted"/>
<feature type="domain" description="U-box" evidence="4">
    <location>
        <begin position="255"/>
        <end position="313"/>
    </location>
</feature>
<dbReference type="SUPFAM" id="SSF57850">
    <property type="entry name" value="RING/U-box"/>
    <property type="match status" value="1"/>
</dbReference>
<dbReference type="InterPro" id="IPR003613">
    <property type="entry name" value="Ubox_domain"/>
</dbReference>
<feature type="region of interest" description="Disordered" evidence="2">
    <location>
        <begin position="132"/>
        <end position="159"/>
    </location>
</feature>
<reference evidence="5 6" key="1">
    <citation type="submission" date="2024-09" db="EMBL/GenBank/DDBJ databases">
        <title>Chromosome-scale assembly of Riccia sorocarpa.</title>
        <authorList>
            <person name="Paukszto L."/>
        </authorList>
    </citation>
    <scope>NUCLEOTIDE SEQUENCE [LARGE SCALE GENOMIC DNA]</scope>
    <source>
        <strain evidence="5">LP-2024</strain>
        <tissue evidence="5">Aerial parts of the thallus</tissue>
    </source>
</reference>
<keyword evidence="3" id="KW-0472">Membrane</keyword>
<feature type="transmembrane region" description="Helical" evidence="3">
    <location>
        <begin position="425"/>
        <end position="446"/>
    </location>
</feature>
<organism evidence="5 6">
    <name type="scientific">Riccia sorocarpa</name>
    <dbReference type="NCBI Taxonomy" id="122646"/>
    <lineage>
        <taxon>Eukaryota</taxon>
        <taxon>Viridiplantae</taxon>
        <taxon>Streptophyta</taxon>
        <taxon>Embryophyta</taxon>
        <taxon>Marchantiophyta</taxon>
        <taxon>Marchantiopsida</taxon>
        <taxon>Marchantiidae</taxon>
        <taxon>Marchantiales</taxon>
        <taxon>Ricciaceae</taxon>
        <taxon>Riccia</taxon>
    </lineage>
</organism>
<gene>
    <name evidence="5" type="ORF">R1sor_000471</name>
</gene>
<dbReference type="Proteomes" id="UP001633002">
    <property type="component" value="Unassembled WGS sequence"/>
</dbReference>